<sequence>MGRFLPGTFPAIRSYTRDYKSQPQSHRRKNVTRSSYFHGRGGNCANYDHVPFLGIFAPVANPRFIYARFVINVLHNKVPACGFWRLIYNLSICSELFCVRLCNAEPSIMERESS</sequence>
<gene>
    <name evidence="1" type="ORF">Zmor_025601</name>
</gene>
<keyword evidence="2" id="KW-1185">Reference proteome</keyword>
<reference evidence="1" key="1">
    <citation type="journal article" date="2023" name="G3 (Bethesda)">
        <title>Whole genome assemblies of Zophobas morio and Tenebrio molitor.</title>
        <authorList>
            <person name="Kaur S."/>
            <person name="Stinson S.A."/>
            <person name="diCenzo G.C."/>
        </authorList>
    </citation>
    <scope>NUCLEOTIDE SEQUENCE</scope>
    <source>
        <strain evidence="1">QUZm001</strain>
    </source>
</reference>
<name>A0AA38HTJ0_9CUCU</name>
<organism evidence="1 2">
    <name type="scientific">Zophobas morio</name>
    <dbReference type="NCBI Taxonomy" id="2755281"/>
    <lineage>
        <taxon>Eukaryota</taxon>
        <taxon>Metazoa</taxon>
        <taxon>Ecdysozoa</taxon>
        <taxon>Arthropoda</taxon>
        <taxon>Hexapoda</taxon>
        <taxon>Insecta</taxon>
        <taxon>Pterygota</taxon>
        <taxon>Neoptera</taxon>
        <taxon>Endopterygota</taxon>
        <taxon>Coleoptera</taxon>
        <taxon>Polyphaga</taxon>
        <taxon>Cucujiformia</taxon>
        <taxon>Tenebrionidae</taxon>
        <taxon>Zophobas</taxon>
    </lineage>
</organism>
<dbReference type="Proteomes" id="UP001168821">
    <property type="component" value="Unassembled WGS sequence"/>
</dbReference>
<dbReference type="AlphaFoldDB" id="A0AA38HTJ0"/>
<accession>A0AA38HTJ0</accession>
<evidence type="ECO:0000313" key="2">
    <source>
        <dbReference type="Proteomes" id="UP001168821"/>
    </source>
</evidence>
<dbReference type="EMBL" id="JALNTZ010000008">
    <property type="protein sequence ID" value="KAJ3642851.1"/>
    <property type="molecule type" value="Genomic_DNA"/>
</dbReference>
<evidence type="ECO:0000313" key="1">
    <source>
        <dbReference type="EMBL" id="KAJ3642851.1"/>
    </source>
</evidence>
<protein>
    <submittedName>
        <fullName evidence="1">Uncharacterized protein</fullName>
    </submittedName>
</protein>
<comment type="caution">
    <text evidence="1">The sequence shown here is derived from an EMBL/GenBank/DDBJ whole genome shotgun (WGS) entry which is preliminary data.</text>
</comment>
<proteinExistence type="predicted"/>